<feature type="domain" description="Integrase zinc-binding" evidence="2">
    <location>
        <begin position="44"/>
        <end position="101"/>
    </location>
</feature>
<dbReference type="InterPro" id="IPR050951">
    <property type="entry name" value="Retrovirus_Pol_polyprotein"/>
</dbReference>
<dbReference type="PANTHER" id="PTHR37984">
    <property type="entry name" value="PROTEIN CBG26694"/>
    <property type="match status" value="1"/>
</dbReference>
<feature type="compositionally biased region" description="Basic residues" evidence="1">
    <location>
        <begin position="264"/>
        <end position="273"/>
    </location>
</feature>
<dbReference type="Gene3D" id="3.30.420.10">
    <property type="entry name" value="Ribonuclease H-like superfamily/Ribonuclease H"/>
    <property type="match status" value="1"/>
</dbReference>
<sequence>MDLKNLGEYNFVLKSLWSQFDDLKIRNGVLCKLHKDSNKCRVIVPLTERRRILKQCHDNKTSGHLGIKKTLSRIKDRFYWPGLRQDVVAYIAGCEVCAKRKGPNKRQRAPMQLQISGYPMERIVMDILGELPETERGQKYILVISDYYSKLTESFPMPNMLASTVANILVTERVPFRVLKGYSDVNYLINCGRRGRPQVIHEDRMRLCKGQLLRGETEMNENENQDDTFELESVVPKISNDEPDSAGNIVDQSDSRDESDYTGRPHRVTKQPA</sequence>
<accession>A0A6J8DQY7</accession>
<feature type="domain" description="Integrase p58-like C-terminal" evidence="3">
    <location>
        <begin position="175"/>
        <end position="206"/>
    </location>
</feature>
<protein>
    <submittedName>
        <fullName evidence="4">Uncharacterized protein</fullName>
    </submittedName>
</protein>
<dbReference type="Pfam" id="PF17921">
    <property type="entry name" value="Integrase_H2C2"/>
    <property type="match status" value="1"/>
</dbReference>
<dbReference type="InterPro" id="IPR041588">
    <property type="entry name" value="Integrase_H2C2"/>
</dbReference>
<dbReference type="InterPro" id="IPR054465">
    <property type="entry name" value="Integrase_p58-like_C"/>
</dbReference>
<dbReference type="Proteomes" id="UP000507470">
    <property type="component" value="Unassembled WGS sequence"/>
</dbReference>
<dbReference type="GO" id="GO:0003676">
    <property type="term" value="F:nucleic acid binding"/>
    <property type="evidence" value="ECO:0007669"/>
    <property type="project" value="InterPro"/>
</dbReference>
<dbReference type="AlphaFoldDB" id="A0A6J8DQY7"/>
<dbReference type="OrthoDB" id="6110546at2759"/>
<evidence type="ECO:0000259" key="2">
    <source>
        <dbReference type="Pfam" id="PF17921"/>
    </source>
</evidence>
<evidence type="ECO:0000313" key="4">
    <source>
        <dbReference type="EMBL" id="CAC5409280.1"/>
    </source>
</evidence>
<evidence type="ECO:0000259" key="3">
    <source>
        <dbReference type="Pfam" id="PF22938"/>
    </source>
</evidence>
<feature type="compositionally biased region" description="Basic and acidic residues" evidence="1">
    <location>
        <begin position="253"/>
        <end position="263"/>
    </location>
</feature>
<evidence type="ECO:0000313" key="5">
    <source>
        <dbReference type="Proteomes" id="UP000507470"/>
    </source>
</evidence>
<dbReference type="EMBL" id="CACVKT020007641">
    <property type="protein sequence ID" value="CAC5409280.1"/>
    <property type="molecule type" value="Genomic_DNA"/>
</dbReference>
<gene>
    <name evidence="4" type="ORF">MCOR_42586</name>
</gene>
<dbReference type="SUPFAM" id="SSF53098">
    <property type="entry name" value="Ribonuclease H-like"/>
    <property type="match status" value="1"/>
</dbReference>
<dbReference type="FunFam" id="1.10.340.70:FF:000001">
    <property type="entry name" value="Retrovirus-related Pol polyprotein from transposon gypsy-like Protein"/>
    <property type="match status" value="1"/>
</dbReference>
<keyword evidence="5" id="KW-1185">Reference proteome</keyword>
<dbReference type="Pfam" id="PF22938">
    <property type="entry name" value="Integrase_p58_C"/>
    <property type="match status" value="1"/>
</dbReference>
<organism evidence="4 5">
    <name type="scientific">Mytilus coruscus</name>
    <name type="common">Sea mussel</name>
    <dbReference type="NCBI Taxonomy" id="42192"/>
    <lineage>
        <taxon>Eukaryota</taxon>
        <taxon>Metazoa</taxon>
        <taxon>Spiralia</taxon>
        <taxon>Lophotrochozoa</taxon>
        <taxon>Mollusca</taxon>
        <taxon>Bivalvia</taxon>
        <taxon>Autobranchia</taxon>
        <taxon>Pteriomorphia</taxon>
        <taxon>Mytilida</taxon>
        <taxon>Mytiloidea</taxon>
        <taxon>Mytilidae</taxon>
        <taxon>Mytilinae</taxon>
        <taxon>Mytilus</taxon>
    </lineage>
</organism>
<evidence type="ECO:0000256" key="1">
    <source>
        <dbReference type="SAM" id="MobiDB-lite"/>
    </source>
</evidence>
<dbReference type="Gene3D" id="1.10.340.70">
    <property type="match status" value="1"/>
</dbReference>
<dbReference type="PANTHER" id="PTHR37984:SF15">
    <property type="entry name" value="INTEGRASE CATALYTIC DOMAIN-CONTAINING PROTEIN"/>
    <property type="match status" value="1"/>
</dbReference>
<name>A0A6J8DQY7_MYTCO</name>
<proteinExistence type="predicted"/>
<dbReference type="InterPro" id="IPR012337">
    <property type="entry name" value="RNaseH-like_sf"/>
</dbReference>
<reference evidence="4 5" key="1">
    <citation type="submission" date="2020-06" db="EMBL/GenBank/DDBJ databases">
        <authorList>
            <person name="Li R."/>
            <person name="Bekaert M."/>
        </authorList>
    </citation>
    <scope>NUCLEOTIDE SEQUENCE [LARGE SCALE GENOMIC DNA]</scope>
    <source>
        <strain evidence="5">wild</strain>
    </source>
</reference>
<dbReference type="InterPro" id="IPR036397">
    <property type="entry name" value="RNaseH_sf"/>
</dbReference>
<feature type="region of interest" description="Disordered" evidence="1">
    <location>
        <begin position="235"/>
        <end position="273"/>
    </location>
</feature>